<proteinExistence type="predicted"/>
<keyword evidence="4 5" id="KW-0413">Isomerase</keyword>
<evidence type="ECO:0000256" key="1">
    <source>
        <dbReference type="ARBA" id="ARBA00000971"/>
    </source>
</evidence>
<evidence type="ECO:0000259" key="7">
    <source>
        <dbReference type="PROSITE" id="PS50059"/>
    </source>
</evidence>
<keyword evidence="6" id="KW-0732">Signal</keyword>
<feature type="signal peptide" evidence="6">
    <location>
        <begin position="1"/>
        <end position="20"/>
    </location>
</feature>
<dbReference type="Proteomes" id="UP001067231">
    <property type="component" value="Unassembled WGS sequence"/>
</dbReference>
<evidence type="ECO:0000256" key="6">
    <source>
        <dbReference type="SAM" id="SignalP"/>
    </source>
</evidence>
<dbReference type="PANTHER" id="PTHR43811:SF19">
    <property type="entry name" value="39 KDA FK506-BINDING NUCLEAR PROTEIN"/>
    <property type="match status" value="1"/>
</dbReference>
<dbReference type="GO" id="GO:0006457">
    <property type="term" value="P:protein folding"/>
    <property type="evidence" value="ECO:0007669"/>
    <property type="project" value="InterPro"/>
</dbReference>
<dbReference type="Pfam" id="PF01346">
    <property type="entry name" value="FKBP_N"/>
    <property type="match status" value="1"/>
</dbReference>
<gene>
    <name evidence="8" type="ORF">OJ253_344</name>
</gene>
<dbReference type="Pfam" id="PF00254">
    <property type="entry name" value="FKBP_C"/>
    <property type="match status" value="1"/>
</dbReference>
<dbReference type="SUPFAM" id="SSF54534">
    <property type="entry name" value="FKBP-like"/>
    <property type="match status" value="1"/>
</dbReference>
<dbReference type="OrthoDB" id="1902587at2759"/>
<organism evidence="8">
    <name type="scientific">Cryptosporidium canis</name>
    <dbReference type="NCBI Taxonomy" id="195482"/>
    <lineage>
        <taxon>Eukaryota</taxon>
        <taxon>Sar</taxon>
        <taxon>Alveolata</taxon>
        <taxon>Apicomplexa</taxon>
        <taxon>Conoidasida</taxon>
        <taxon>Coccidia</taxon>
        <taxon>Eucoccidiorida</taxon>
        <taxon>Eimeriorina</taxon>
        <taxon>Cryptosporidiidae</taxon>
        <taxon>Cryptosporidium</taxon>
    </lineage>
</organism>
<evidence type="ECO:0000256" key="2">
    <source>
        <dbReference type="ARBA" id="ARBA00013194"/>
    </source>
</evidence>
<name>A0A9D5DIX4_9CRYT</name>
<evidence type="ECO:0000256" key="3">
    <source>
        <dbReference type="ARBA" id="ARBA00023110"/>
    </source>
</evidence>
<dbReference type="GO" id="GO:0003755">
    <property type="term" value="F:peptidyl-prolyl cis-trans isomerase activity"/>
    <property type="evidence" value="ECO:0007669"/>
    <property type="project" value="UniProtKB-KW"/>
</dbReference>
<evidence type="ECO:0000313" key="8">
    <source>
        <dbReference type="EMBL" id="KAJ1613024.1"/>
    </source>
</evidence>
<comment type="caution">
    <text evidence="8">The sequence shown here is derived from an EMBL/GenBank/DDBJ whole genome shotgun (WGS) entry which is preliminary data.</text>
</comment>
<comment type="catalytic activity">
    <reaction evidence="1 5">
        <text>[protein]-peptidylproline (omega=180) = [protein]-peptidylproline (omega=0)</text>
        <dbReference type="Rhea" id="RHEA:16237"/>
        <dbReference type="Rhea" id="RHEA-COMP:10747"/>
        <dbReference type="Rhea" id="RHEA-COMP:10748"/>
        <dbReference type="ChEBI" id="CHEBI:83833"/>
        <dbReference type="ChEBI" id="CHEBI:83834"/>
        <dbReference type="EC" id="5.2.1.8"/>
    </reaction>
</comment>
<dbReference type="PANTHER" id="PTHR43811">
    <property type="entry name" value="FKBP-TYPE PEPTIDYL-PROLYL CIS-TRANS ISOMERASE FKPA"/>
    <property type="match status" value="1"/>
</dbReference>
<dbReference type="Gene3D" id="3.10.50.40">
    <property type="match status" value="1"/>
</dbReference>
<dbReference type="AlphaFoldDB" id="A0A9D5DIX4"/>
<protein>
    <recommendedName>
        <fullName evidence="2 5">peptidylprolyl isomerase</fullName>
        <ecNumber evidence="2 5">5.2.1.8</ecNumber>
    </recommendedName>
</protein>
<feature type="domain" description="PPIase FKBP-type" evidence="7">
    <location>
        <begin position="221"/>
        <end position="308"/>
    </location>
</feature>
<feature type="chain" id="PRO_5038846597" description="peptidylprolyl isomerase" evidence="6">
    <location>
        <begin position="21"/>
        <end position="328"/>
    </location>
</feature>
<dbReference type="InterPro" id="IPR000774">
    <property type="entry name" value="PPIase_FKBP_N"/>
</dbReference>
<dbReference type="InterPro" id="IPR001179">
    <property type="entry name" value="PPIase_FKBP_dom"/>
</dbReference>
<dbReference type="EMBL" id="JAPCXC010000004">
    <property type="protein sequence ID" value="KAJ1613024.1"/>
    <property type="molecule type" value="Genomic_DNA"/>
</dbReference>
<dbReference type="PROSITE" id="PS50059">
    <property type="entry name" value="FKBP_PPIASE"/>
    <property type="match status" value="1"/>
</dbReference>
<dbReference type="EC" id="5.2.1.8" evidence="2 5"/>
<dbReference type="InterPro" id="IPR046357">
    <property type="entry name" value="PPIase_dom_sf"/>
</dbReference>
<reference evidence="8" key="1">
    <citation type="submission" date="2022-10" db="EMBL/GenBank/DDBJ databases">
        <title>Adaptive evolution leads to modifications in subtelomeric GC content in a zoonotic Cryptosporidium species.</title>
        <authorList>
            <person name="Li J."/>
            <person name="Feng Y."/>
            <person name="Xiao L."/>
        </authorList>
    </citation>
    <scope>NUCLEOTIDE SEQUENCE</scope>
    <source>
        <strain evidence="8">33844</strain>
    </source>
</reference>
<accession>A0A9D5DIX4</accession>
<evidence type="ECO:0000256" key="5">
    <source>
        <dbReference type="PROSITE-ProRule" id="PRU00277"/>
    </source>
</evidence>
<evidence type="ECO:0000256" key="4">
    <source>
        <dbReference type="ARBA" id="ARBA00023235"/>
    </source>
</evidence>
<sequence>MKSLLKFVFFVAFLGTTSLCSRLEWTGDEFIVKPLSDYITDYSGPHIQRGLLCESCQLITFALKKYISSQLSMYKNSSPPKGFTDIVVSNFLESHVACSNHVWQPLADNSLEFTIEDFISACRSNLGTWEPELESLSTSKMDFAQEISKVCLGTKSCKDNSEIWTESEYPENREPKSSLLKKRSDEFITKNKDRQGVITTDSGLQYIVVKEGTGQIKPGENDKVEVFYRGKTLGGIEFDSSYNRKDGPSKMQVSQLIPAWVEALTMMTEGQEIILFVPYDLAYGKEGAGDLIGPNEALIFKIKLEKIIKDKGEKVDEDEGNSTHSDEL</sequence>
<keyword evidence="3 5" id="KW-0697">Rotamase</keyword>